<dbReference type="InterPro" id="IPR050815">
    <property type="entry name" value="TF_fung"/>
</dbReference>
<feature type="domain" description="Xylanolytic transcriptional activator regulatory" evidence="7">
    <location>
        <begin position="109"/>
        <end position="181"/>
    </location>
</feature>
<comment type="caution">
    <text evidence="8">The sequence shown here is derived from an EMBL/GenBank/DDBJ whole genome shotgun (WGS) entry which is preliminary data.</text>
</comment>
<evidence type="ECO:0000313" key="8">
    <source>
        <dbReference type="EMBL" id="KAJ3051538.1"/>
    </source>
</evidence>
<dbReference type="GO" id="GO:0005634">
    <property type="term" value="C:nucleus"/>
    <property type="evidence" value="ECO:0007669"/>
    <property type="project" value="UniProtKB-SubCell"/>
</dbReference>
<evidence type="ECO:0000259" key="7">
    <source>
        <dbReference type="SMART" id="SM00906"/>
    </source>
</evidence>
<feature type="region of interest" description="Disordered" evidence="6">
    <location>
        <begin position="587"/>
        <end position="640"/>
    </location>
</feature>
<keyword evidence="4" id="KW-0804">Transcription</keyword>
<dbReference type="CDD" id="cd12148">
    <property type="entry name" value="fungal_TF_MHR"/>
    <property type="match status" value="1"/>
</dbReference>
<keyword evidence="3" id="KW-0805">Transcription regulation</keyword>
<evidence type="ECO:0000256" key="6">
    <source>
        <dbReference type="SAM" id="MobiDB-lite"/>
    </source>
</evidence>
<feature type="compositionally biased region" description="Low complexity" evidence="6">
    <location>
        <begin position="733"/>
        <end position="746"/>
    </location>
</feature>
<evidence type="ECO:0000256" key="4">
    <source>
        <dbReference type="ARBA" id="ARBA00023163"/>
    </source>
</evidence>
<evidence type="ECO:0000256" key="2">
    <source>
        <dbReference type="ARBA" id="ARBA00022723"/>
    </source>
</evidence>
<evidence type="ECO:0000256" key="3">
    <source>
        <dbReference type="ARBA" id="ARBA00023015"/>
    </source>
</evidence>
<sequence>MGTGGLQFLIDNKFCMAGAARWTPYAFVHEPSFLRSINQQNPALICAMATVALTYSIINGRHMRSEAEKLLEATRKYVPTFMENPDVSCVQALLFLMYGCSSNDQLSASWMYQSMASRMAQSLRLYEERPDLPWIEQETRRRIWWWCVVPDFTISTLLKRARCLQNFDYTTVRLPAPQHVYLSHRGSNPPPIRDGGYLIDAPDPSHVNLTALILRLYKVYFGITTYRMNIQDAIQAGTALNPLVHQDPQVVVLEAELQDAFAFLPSHMRNLDAVGDMSDPEQWALCYVHILYHGFMTALHLPNLALLLALDAPDKFDASPGALRAIDNSRKSVESLTRIYERLLGMEDQKRNFPFVGMDRVYEAIVTCMVLGSLDASRGDTSGLSNALSDIQIHLALIRQTGARIRPHRAWVRILEEAIPSIENAESDVARHKVMKLAGTFFSVQFDNFRDRTHQILLEMDDEERRKGKWVDEGVNSGIGLWSGDVGIGRAKAVDAANAAAALAGGPPGGAGEMWKYKDEMELKHAGGPAALVTNVDQAMAVDQMDWIMQKDGSSAADAVQGGSNSLEQAMWNNGGQRPVQGAAMNNAALMPPPAMPVQQRRIRHPTSRKSPPGHQRHLQQSQAQQFSSPSPPRTHSPSNILSRRHSALAAAIPDMSDMSEANPLQAPTTPASSYTSMTPPSTVASSPPHYNNNNNNNSATPSSQPASPARNTAPASSPPFFTPPPPVDTTNHQQTHYQQQHPSQHALSFLTSPTVHHPQSYNNQPGQNTPPSIPLPMPHLSISTPPMSGYMCLPIPMGETSGQVTGGMIGFPEDLEDWLLDDEWDRYNISYHA</sequence>
<feature type="compositionally biased region" description="Pro residues" evidence="6">
    <location>
        <begin position="717"/>
        <end position="728"/>
    </location>
</feature>
<evidence type="ECO:0000256" key="1">
    <source>
        <dbReference type="ARBA" id="ARBA00004123"/>
    </source>
</evidence>
<feature type="compositionally biased region" description="Polar residues" evidence="6">
    <location>
        <begin position="666"/>
        <end position="684"/>
    </location>
</feature>
<feature type="compositionally biased region" description="Low complexity" evidence="6">
    <location>
        <begin position="685"/>
        <end position="716"/>
    </location>
</feature>
<dbReference type="SMART" id="SM00906">
    <property type="entry name" value="Fungal_trans"/>
    <property type="match status" value="1"/>
</dbReference>
<evidence type="ECO:0000313" key="9">
    <source>
        <dbReference type="Proteomes" id="UP001212841"/>
    </source>
</evidence>
<feature type="compositionally biased region" description="Low complexity" evidence="6">
    <location>
        <begin position="620"/>
        <end position="629"/>
    </location>
</feature>
<keyword evidence="9" id="KW-1185">Reference proteome</keyword>
<feature type="compositionally biased region" description="Polar residues" evidence="6">
    <location>
        <begin position="750"/>
        <end position="771"/>
    </location>
</feature>
<name>A0AAD5SDV2_9FUNG</name>
<comment type="subcellular location">
    <subcellularLocation>
        <location evidence="1">Nucleus</location>
    </subcellularLocation>
</comment>
<keyword evidence="2" id="KW-0479">Metal-binding</keyword>
<dbReference type="GO" id="GO:0000981">
    <property type="term" value="F:DNA-binding transcription factor activity, RNA polymerase II-specific"/>
    <property type="evidence" value="ECO:0007669"/>
    <property type="project" value="InterPro"/>
</dbReference>
<accession>A0AAD5SDV2</accession>
<protein>
    <recommendedName>
        <fullName evidence="7">Xylanolytic transcriptional activator regulatory domain-containing protein</fullName>
    </recommendedName>
</protein>
<organism evidence="8 9">
    <name type="scientific">Rhizophlyctis rosea</name>
    <dbReference type="NCBI Taxonomy" id="64517"/>
    <lineage>
        <taxon>Eukaryota</taxon>
        <taxon>Fungi</taxon>
        <taxon>Fungi incertae sedis</taxon>
        <taxon>Chytridiomycota</taxon>
        <taxon>Chytridiomycota incertae sedis</taxon>
        <taxon>Chytridiomycetes</taxon>
        <taxon>Rhizophlyctidales</taxon>
        <taxon>Rhizophlyctidaceae</taxon>
        <taxon>Rhizophlyctis</taxon>
    </lineage>
</organism>
<dbReference type="InterPro" id="IPR007219">
    <property type="entry name" value="XnlR_reg_dom"/>
</dbReference>
<proteinExistence type="predicted"/>
<dbReference type="Proteomes" id="UP001212841">
    <property type="component" value="Unassembled WGS sequence"/>
</dbReference>
<feature type="region of interest" description="Disordered" evidence="6">
    <location>
        <begin position="658"/>
        <end position="775"/>
    </location>
</feature>
<dbReference type="GO" id="GO:0008270">
    <property type="term" value="F:zinc ion binding"/>
    <property type="evidence" value="ECO:0007669"/>
    <property type="project" value="InterPro"/>
</dbReference>
<dbReference type="AlphaFoldDB" id="A0AAD5SDV2"/>
<gene>
    <name evidence="8" type="ORF">HK097_007446</name>
</gene>
<dbReference type="PANTHER" id="PTHR47338:SF5">
    <property type="entry name" value="ZN(II)2CYS6 TRANSCRIPTION FACTOR (EUROFUNG)"/>
    <property type="match status" value="1"/>
</dbReference>
<evidence type="ECO:0000256" key="5">
    <source>
        <dbReference type="ARBA" id="ARBA00023242"/>
    </source>
</evidence>
<keyword evidence="5" id="KW-0539">Nucleus</keyword>
<dbReference type="PANTHER" id="PTHR47338">
    <property type="entry name" value="ZN(II)2CYS6 TRANSCRIPTION FACTOR (EUROFUNG)-RELATED"/>
    <property type="match status" value="1"/>
</dbReference>
<reference evidence="8" key="1">
    <citation type="submission" date="2020-05" db="EMBL/GenBank/DDBJ databases">
        <title>Phylogenomic resolution of chytrid fungi.</title>
        <authorList>
            <person name="Stajich J.E."/>
            <person name="Amses K."/>
            <person name="Simmons R."/>
            <person name="Seto K."/>
            <person name="Myers J."/>
            <person name="Bonds A."/>
            <person name="Quandt C.A."/>
            <person name="Barry K."/>
            <person name="Liu P."/>
            <person name="Grigoriev I."/>
            <person name="Longcore J.E."/>
            <person name="James T.Y."/>
        </authorList>
    </citation>
    <scope>NUCLEOTIDE SEQUENCE</scope>
    <source>
        <strain evidence="8">JEL0318</strain>
    </source>
</reference>
<dbReference type="GO" id="GO:0003677">
    <property type="term" value="F:DNA binding"/>
    <property type="evidence" value="ECO:0007669"/>
    <property type="project" value="InterPro"/>
</dbReference>
<dbReference type="Pfam" id="PF04082">
    <property type="entry name" value="Fungal_trans"/>
    <property type="match status" value="1"/>
</dbReference>
<dbReference type="EMBL" id="JADGJD010000384">
    <property type="protein sequence ID" value="KAJ3051538.1"/>
    <property type="molecule type" value="Genomic_DNA"/>
</dbReference>
<dbReference type="GO" id="GO:0006351">
    <property type="term" value="P:DNA-templated transcription"/>
    <property type="evidence" value="ECO:0007669"/>
    <property type="project" value="InterPro"/>
</dbReference>